<feature type="domain" description="RING-type" evidence="3">
    <location>
        <begin position="106"/>
        <end position="154"/>
    </location>
</feature>
<dbReference type="InterPro" id="IPR013083">
    <property type="entry name" value="Znf_RING/FYVE/PHD"/>
</dbReference>
<sequence length="360" mass="40635">MEQPEAQLPTHDNPPYSRSAQQEPSFAVQSRLSQIEHLQNNLSNVTLGTPRSSTSFAATSNRRASTRNSSQSFRRQNPAIPTQKIFLKSYLTHPLATKTPPSTLACPFCRAPFYLRNKTNQAVQIQRCSHYVHYECLIDHFRSRDSSVGLCPQCGDVVCTRSLAERLDTDREAIFGVGGFKSLDGVVEVFIPHTAQNGGVEIGDTILCASEEEVGTVLMRVLKFDVSQSLAGELQRWRSEGGEVSWGNITTSASRRFRSRGFPLLELRFVVDDDIFFNFLVFSEILRALYSERAEAGADVEWELAKRDLERLRSRLRLAKEVFDRQIWVWGEQNDVRTRGRYIAKDAHSIAMKTLASAGR</sequence>
<dbReference type="OrthoDB" id="3800599at2759"/>
<keyword evidence="1" id="KW-0863">Zinc-finger</keyword>
<evidence type="ECO:0000313" key="4">
    <source>
        <dbReference type="EMBL" id="CAI6336158.1"/>
    </source>
</evidence>
<gene>
    <name evidence="4" type="ORF">PDIGIT_LOCUS9250</name>
</gene>
<feature type="region of interest" description="Disordered" evidence="2">
    <location>
        <begin position="44"/>
        <end position="77"/>
    </location>
</feature>
<feature type="region of interest" description="Disordered" evidence="2">
    <location>
        <begin position="1"/>
        <end position="31"/>
    </location>
</feature>
<evidence type="ECO:0000256" key="1">
    <source>
        <dbReference type="PROSITE-ProRule" id="PRU00175"/>
    </source>
</evidence>
<evidence type="ECO:0000313" key="5">
    <source>
        <dbReference type="Proteomes" id="UP001152607"/>
    </source>
</evidence>
<dbReference type="GO" id="GO:0008270">
    <property type="term" value="F:zinc ion binding"/>
    <property type="evidence" value="ECO:0007669"/>
    <property type="project" value="UniProtKB-KW"/>
</dbReference>
<keyword evidence="5" id="KW-1185">Reference proteome</keyword>
<dbReference type="SUPFAM" id="SSF57850">
    <property type="entry name" value="RING/U-box"/>
    <property type="match status" value="1"/>
</dbReference>
<reference evidence="4" key="1">
    <citation type="submission" date="2023-01" db="EMBL/GenBank/DDBJ databases">
        <authorList>
            <person name="Van Ghelder C."/>
            <person name="Rancurel C."/>
        </authorList>
    </citation>
    <scope>NUCLEOTIDE SEQUENCE</scope>
    <source>
        <strain evidence="4">CNCM I-4278</strain>
    </source>
</reference>
<dbReference type="EMBL" id="CAOQHR010000006">
    <property type="protein sequence ID" value="CAI6336158.1"/>
    <property type="molecule type" value="Genomic_DNA"/>
</dbReference>
<dbReference type="PROSITE" id="PS50089">
    <property type="entry name" value="ZF_RING_2"/>
    <property type="match status" value="1"/>
</dbReference>
<accession>A0A9W4UGN8</accession>
<evidence type="ECO:0000259" key="3">
    <source>
        <dbReference type="PROSITE" id="PS50089"/>
    </source>
</evidence>
<dbReference type="AlphaFoldDB" id="A0A9W4UGN8"/>
<feature type="compositionally biased region" description="Polar residues" evidence="2">
    <location>
        <begin position="16"/>
        <end position="31"/>
    </location>
</feature>
<organism evidence="4 5">
    <name type="scientific">Periconia digitata</name>
    <dbReference type="NCBI Taxonomy" id="1303443"/>
    <lineage>
        <taxon>Eukaryota</taxon>
        <taxon>Fungi</taxon>
        <taxon>Dikarya</taxon>
        <taxon>Ascomycota</taxon>
        <taxon>Pezizomycotina</taxon>
        <taxon>Dothideomycetes</taxon>
        <taxon>Pleosporomycetidae</taxon>
        <taxon>Pleosporales</taxon>
        <taxon>Massarineae</taxon>
        <taxon>Periconiaceae</taxon>
        <taxon>Periconia</taxon>
    </lineage>
</organism>
<comment type="caution">
    <text evidence="4">The sequence shown here is derived from an EMBL/GenBank/DDBJ whole genome shotgun (WGS) entry which is preliminary data.</text>
</comment>
<name>A0A9W4UGN8_9PLEO</name>
<feature type="compositionally biased region" description="Low complexity" evidence="2">
    <location>
        <begin position="51"/>
        <end position="70"/>
    </location>
</feature>
<keyword evidence="1" id="KW-0862">Zinc</keyword>
<keyword evidence="1" id="KW-0479">Metal-binding</keyword>
<protein>
    <recommendedName>
        <fullName evidence="3">RING-type domain-containing protein</fullName>
    </recommendedName>
</protein>
<dbReference type="Gene3D" id="3.30.40.10">
    <property type="entry name" value="Zinc/RING finger domain, C3HC4 (zinc finger)"/>
    <property type="match status" value="1"/>
</dbReference>
<dbReference type="Proteomes" id="UP001152607">
    <property type="component" value="Unassembled WGS sequence"/>
</dbReference>
<proteinExistence type="predicted"/>
<evidence type="ECO:0000256" key="2">
    <source>
        <dbReference type="SAM" id="MobiDB-lite"/>
    </source>
</evidence>
<dbReference type="InterPro" id="IPR001841">
    <property type="entry name" value="Znf_RING"/>
</dbReference>